<dbReference type="AlphaFoldDB" id="A0A8S2F4Z5"/>
<dbReference type="PANTHER" id="PTHR21301">
    <property type="entry name" value="REVERSE TRANSCRIPTASE"/>
    <property type="match status" value="1"/>
</dbReference>
<evidence type="ECO:0000313" key="2">
    <source>
        <dbReference type="EMBL" id="CAF1345381.1"/>
    </source>
</evidence>
<reference evidence="2" key="1">
    <citation type="submission" date="2021-02" db="EMBL/GenBank/DDBJ databases">
        <authorList>
            <person name="Nowell W R."/>
        </authorList>
    </citation>
    <scope>NUCLEOTIDE SEQUENCE</scope>
</reference>
<dbReference type="EMBL" id="CAJNOK010022266">
    <property type="protein sequence ID" value="CAF1345381.1"/>
    <property type="molecule type" value="Genomic_DNA"/>
</dbReference>
<protein>
    <recommendedName>
        <fullName evidence="1">Reverse transcriptase domain-containing protein</fullName>
    </recommendedName>
</protein>
<dbReference type="PANTHER" id="PTHR21301:SF10">
    <property type="entry name" value="REVERSE TRANSCRIPTASE DOMAIN-CONTAINING PROTEIN"/>
    <property type="match status" value="1"/>
</dbReference>
<dbReference type="EMBL" id="CAJOBA010043898">
    <property type="protein sequence ID" value="CAF4156333.1"/>
    <property type="molecule type" value="Genomic_DNA"/>
</dbReference>
<feature type="non-terminal residue" evidence="2">
    <location>
        <position position="1"/>
    </location>
</feature>
<name>A0A8S2F4Z5_9BILA</name>
<accession>A0A8S2F4Z5</accession>
<comment type="caution">
    <text evidence="2">The sequence shown here is derived from an EMBL/GenBank/DDBJ whole genome shotgun (WGS) entry which is preliminary data.</text>
</comment>
<dbReference type="Pfam" id="PF00078">
    <property type="entry name" value="RVT_1"/>
    <property type="match status" value="1"/>
</dbReference>
<dbReference type="Proteomes" id="UP000677228">
    <property type="component" value="Unassembled WGS sequence"/>
</dbReference>
<dbReference type="Proteomes" id="UP000682733">
    <property type="component" value="Unassembled WGS sequence"/>
</dbReference>
<evidence type="ECO:0000259" key="1">
    <source>
        <dbReference type="PROSITE" id="PS50878"/>
    </source>
</evidence>
<evidence type="ECO:0000313" key="4">
    <source>
        <dbReference type="Proteomes" id="UP000677228"/>
    </source>
</evidence>
<evidence type="ECO:0000313" key="3">
    <source>
        <dbReference type="EMBL" id="CAF4156333.1"/>
    </source>
</evidence>
<feature type="domain" description="Reverse transcriptase" evidence="1">
    <location>
        <begin position="121"/>
        <end position="386"/>
    </location>
</feature>
<sequence>ASLNACLTDYIRRSANQALKSNKNKKVINVNKTELTALKGLLKDKSIVIMKADKGSSCVVMDKEQYKRKVLELLSSGNSFRKMNDKDEKDKINTIENVVKKMEGKLNYRLNELKRAKKLSQDDCDYIKCTGSRCSVFFALPKVHKIGFLLRPIISTTNSYNYKLAKYLTSLLERTRSKPPSYIKDSFQFAKLIQQKKVNKNELMLSLDVESLFTNVDVNEAIELAIKIIMDKKKSEKNFTKLTSKDLRKLFQLAVTNTPFRFYDELFLQTGGVSMGSPLAPVLADIFMTNVEQPLQQYEHYEKIKLYLRYVDDTFILLAGKEEDAQEEALSICSSKQLLEEQCTFIEKTMIQNGYPVNLVKRKVKNTIDRYQKSQTPPSSSMATTATTTPIKLKKKTLFIPLTHYGIETIKMANKIKMMLEQIYPAAEVIFGFKKGLTLGKLFSRNFKGKDPMDIGVVYKLSCNSCSQVYYGQTKLHVMERMEQHKEGLKKVETSAAADHMINNINHIINFSQPEIVARDVNKKRREIKETLLTLQDSNAYNKISHEVMIFN</sequence>
<organism evidence="2 4">
    <name type="scientific">Didymodactylos carnosus</name>
    <dbReference type="NCBI Taxonomy" id="1234261"/>
    <lineage>
        <taxon>Eukaryota</taxon>
        <taxon>Metazoa</taxon>
        <taxon>Spiralia</taxon>
        <taxon>Gnathifera</taxon>
        <taxon>Rotifera</taxon>
        <taxon>Eurotatoria</taxon>
        <taxon>Bdelloidea</taxon>
        <taxon>Philodinida</taxon>
        <taxon>Philodinidae</taxon>
        <taxon>Didymodactylos</taxon>
    </lineage>
</organism>
<dbReference type="InterPro" id="IPR000477">
    <property type="entry name" value="RT_dom"/>
</dbReference>
<dbReference type="PROSITE" id="PS50878">
    <property type="entry name" value="RT_POL"/>
    <property type="match status" value="1"/>
</dbReference>
<gene>
    <name evidence="2" type="ORF">OVA965_LOCUS30540</name>
    <name evidence="3" type="ORF">TMI583_LOCUS31345</name>
</gene>
<proteinExistence type="predicted"/>